<protein>
    <submittedName>
        <fullName evidence="2">DUF1376 domain-containing protein</fullName>
    </submittedName>
</protein>
<feature type="region of interest" description="Disordered" evidence="1">
    <location>
        <begin position="242"/>
        <end position="267"/>
    </location>
</feature>
<feature type="compositionally biased region" description="Low complexity" evidence="1">
    <location>
        <begin position="135"/>
        <end position="149"/>
    </location>
</feature>
<dbReference type="AlphaFoldDB" id="A0A7L5A0K7"/>
<evidence type="ECO:0000313" key="3">
    <source>
        <dbReference type="Proteomes" id="UP000326380"/>
    </source>
</evidence>
<name>A0A7L5A0K7_9BACT</name>
<feature type="compositionally biased region" description="Basic and acidic residues" evidence="1">
    <location>
        <begin position="151"/>
        <end position="161"/>
    </location>
</feature>
<feature type="region of interest" description="Disordered" evidence="1">
    <location>
        <begin position="99"/>
        <end position="161"/>
    </location>
</feature>
<accession>A0A7L5A0K7</accession>
<organism evidence="2 3">
    <name type="scientific">Hymenobacter busanensis</name>
    <dbReference type="NCBI Taxonomy" id="2607656"/>
    <lineage>
        <taxon>Bacteria</taxon>
        <taxon>Pseudomonadati</taxon>
        <taxon>Bacteroidota</taxon>
        <taxon>Cytophagia</taxon>
        <taxon>Cytophagales</taxon>
        <taxon>Hymenobacteraceae</taxon>
        <taxon>Hymenobacter</taxon>
    </lineage>
</organism>
<reference evidence="2 3" key="1">
    <citation type="submission" date="2019-09" db="EMBL/GenBank/DDBJ databases">
        <title>Genome sequence of Hymenobacter sp. M3.</title>
        <authorList>
            <person name="Srinivasan S."/>
        </authorList>
    </citation>
    <scope>NUCLEOTIDE SEQUENCE [LARGE SCALE GENOMIC DNA]</scope>
    <source>
        <strain evidence="2 3">M3</strain>
    </source>
</reference>
<feature type="compositionally biased region" description="Polar residues" evidence="1">
    <location>
        <begin position="113"/>
        <end position="127"/>
    </location>
</feature>
<dbReference type="InterPro" id="IPR010781">
    <property type="entry name" value="DUF1376"/>
</dbReference>
<dbReference type="Proteomes" id="UP000326380">
    <property type="component" value="Unassembled WGS sequence"/>
</dbReference>
<evidence type="ECO:0000256" key="1">
    <source>
        <dbReference type="SAM" id="MobiDB-lite"/>
    </source>
</evidence>
<evidence type="ECO:0000313" key="2">
    <source>
        <dbReference type="EMBL" id="KAA9333378.1"/>
    </source>
</evidence>
<dbReference type="EMBL" id="VTWU01000003">
    <property type="protein sequence ID" value="KAA9333378.1"/>
    <property type="molecule type" value="Genomic_DNA"/>
</dbReference>
<dbReference type="Pfam" id="PF07120">
    <property type="entry name" value="DUF1376"/>
    <property type="match status" value="1"/>
</dbReference>
<dbReference type="RefSeq" id="WP_151078799.1">
    <property type="nucleotide sequence ID" value="NZ_CP047647.1"/>
</dbReference>
<gene>
    <name evidence="2" type="ORF">F0P96_10440</name>
</gene>
<proteinExistence type="predicted"/>
<keyword evidence="3" id="KW-1185">Reference proteome</keyword>
<sequence length="308" mass="35259">MKAPWFPLYTGDFLASSDVQLMSAAEVGAYLLLLMHSWQSDTPGYLPNDEGRLRRLCRMTPDQWDDCKDLLLGKWPVAENGLRFNTRLLLEAAKQQDRRERLAANGQKGGRPTKNQKVTNENLQVSEENQKVIKSKPSGLLSQPQSQSSNEDEKAPPPDKAKQVAQALTNPADEQHWRDGPLTKPRPFAVICDRLGYEGIDYEYYRKAMLVAAEDSDVSRTIAQWNSWIRKWLEHQTKDGPLRRLTDTMPTEPTPKTEWPQPGKERPGQVIAIDCRPYDDVATRMKVASYQQHWPTAIIHPIQNRRYP</sequence>
<comment type="caution">
    <text evidence="2">The sequence shown here is derived from an EMBL/GenBank/DDBJ whole genome shotgun (WGS) entry which is preliminary data.</text>
</comment>